<proteinExistence type="predicted"/>
<dbReference type="EMBL" id="JAAXZB010000001">
    <property type="protein sequence ID" value="NKW09581.1"/>
    <property type="molecule type" value="Genomic_DNA"/>
</dbReference>
<dbReference type="RefSeq" id="WP_167522161.1">
    <property type="nucleotide sequence ID" value="NZ_WBWA01000002.1"/>
</dbReference>
<sequence>MLTKTFIRRDGTGRRHHQLGNLSLNVGKWRAREGDVGAAQNSVVAWRFWNSASGKVTRMAVAYHSCRRG</sequence>
<accession>A0A7X6FPH9</accession>
<gene>
    <name evidence="1" type="ORF">HGG76_07605</name>
</gene>
<name>A0A7X6FPH9_9HYPH</name>
<evidence type="ECO:0000313" key="1">
    <source>
        <dbReference type="EMBL" id="NKW09581.1"/>
    </source>
</evidence>
<reference evidence="1 2" key="1">
    <citation type="submission" date="2020-04" db="EMBL/GenBank/DDBJ databases">
        <title>Whole genome sequencing of clinical and environmental type strains of Ochrobactrum.</title>
        <authorList>
            <person name="Dharne M."/>
        </authorList>
    </citation>
    <scope>NUCLEOTIDE SEQUENCE [LARGE SCALE GENOMIC DNA]</scope>
    <source>
        <strain evidence="1 2">DSM 13340</strain>
    </source>
</reference>
<comment type="caution">
    <text evidence="1">The sequence shown here is derived from an EMBL/GenBank/DDBJ whole genome shotgun (WGS) entry which is preliminary data.</text>
</comment>
<protein>
    <submittedName>
        <fullName evidence="1">Uncharacterized protein</fullName>
    </submittedName>
</protein>
<evidence type="ECO:0000313" key="2">
    <source>
        <dbReference type="Proteomes" id="UP000558475"/>
    </source>
</evidence>
<dbReference type="Proteomes" id="UP000558475">
    <property type="component" value="Unassembled WGS sequence"/>
</dbReference>
<dbReference type="AlphaFoldDB" id="A0A7X6FPH9"/>
<organism evidence="1 2">
    <name type="scientific">Brucella tritici</name>
    <dbReference type="NCBI Taxonomy" id="94626"/>
    <lineage>
        <taxon>Bacteria</taxon>
        <taxon>Pseudomonadati</taxon>
        <taxon>Pseudomonadota</taxon>
        <taxon>Alphaproteobacteria</taxon>
        <taxon>Hyphomicrobiales</taxon>
        <taxon>Brucellaceae</taxon>
        <taxon>Brucella/Ochrobactrum group</taxon>
        <taxon>Brucella</taxon>
    </lineage>
</organism>